<reference evidence="1 2" key="1">
    <citation type="submission" date="2024-09" db="EMBL/GenBank/DDBJ databases">
        <title>Novel species of the genus Pelomonas and Roseateles isolated from streams.</title>
        <authorList>
            <person name="Lu H."/>
        </authorList>
    </citation>
    <scope>NUCLEOTIDE SEQUENCE [LARGE SCALE GENOMIC DNA]</scope>
    <source>
        <strain evidence="1 2">DC23W</strain>
    </source>
</reference>
<dbReference type="EMBL" id="JBIGHY010000001">
    <property type="protein sequence ID" value="MFG6412600.1"/>
    <property type="molecule type" value="Genomic_DNA"/>
</dbReference>
<dbReference type="RefSeq" id="WP_394468702.1">
    <property type="nucleotide sequence ID" value="NZ_JBIGHY010000001.1"/>
</dbReference>
<dbReference type="Proteomes" id="UP001606300">
    <property type="component" value="Unassembled WGS sequence"/>
</dbReference>
<dbReference type="Pfam" id="PF02643">
    <property type="entry name" value="DUF192"/>
    <property type="match status" value="1"/>
</dbReference>
<sequence length="113" mass="12334">MTPLPLLVEGRPAGVRVGLADRWHQRARGLLGVRRLDDPAGLWITPCNSVHMLGMRIALDVAFVDRSGVILKLVPHLAPWRFAACTKAHATVELRVGLIAQFGLRAGQRLTLG</sequence>
<accession>A0ABW7EH29</accession>
<dbReference type="PANTHER" id="PTHR37953:SF1">
    <property type="entry name" value="UPF0127 PROTEIN MJ1496"/>
    <property type="match status" value="1"/>
</dbReference>
<comment type="caution">
    <text evidence="1">The sequence shown here is derived from an EMBL/GenBank/DDBJ whole genome shotgun (WGS) entry which is preliminary data.</text>
</comment>
<name>A0ABW7EH29_9BURK</name>
<dbReference type="InterPro" id="IPR038695">
    <property type="entry name" value="Saro_0823-like_sf"/>
</dbReference>
<proteinExistence type="predicted"/>
<dbReference type="InterPro" id="IPR003795">
    <property type="entry name" value="DUF192"/>
</dbReference>
<dbReference type="PANTHER" id="PTHR37953">
    <property type="entry name" value="UPF0127 PROTEIN MJ1496"/>
    <property type="match status" value="1"/>
</dbReference>
<evidence type="ECO:0000313" key="1">
    <source>
        <dbReference type="EMBL" id="MFG6412600.1"/>
    </source>
</evidence>
<protein>
    <submittedName>
        <fullName evidence="1">DUF192 domain-containing protein</fullName>
    </submittedName>
</protein>
<dbReference type="Gene3D" id="2.60.120.1140">
    <property type="entry name" value="Protein of unknown function DUF192"/>
    <property type="match status" value="1"/>
</dbReference>
<evidence type="ECO:0000313" key="2">
    <source>
        <dbReference type="Proteomes" id="UP001606300"/>
    </source>
</evidence>
<organism evidence="1 2">
    <name type="scientific">Pelomonas dachongensis</name>
    <dbReference type="NCBI Taxonomy" id="3299029"/>
    <lineage>
        <taxon>Bacteria</taxon>
        <taxon>Pseudomonadati</taxon>
        <taxon>Pseudomonadota</taxon>
        <taxon>Betaproteobacteria</taxon>
        <taxon>Burkholderiales</taxon>
        <taxon>Sphaerotilaceae</taxon>
        <taxon>Roseateles</taxon>
    </lineage>
</organism>
<keyword evidence="2" id="KW-1185">Reference proteome</keyword>
<gene>
    <name evidence="1" type="ORF">ACG02S_01670</name>
</gene>